<keyword evidence="1" id="KW-0863">Zinc-finger</keyword>
<dbReference type="AlphaFoldDB" id="A0A9P0DEH0"/>
<reference evidence="3" key="1">
    <citation type="submission" date="2022-01" db="EMBL/GenBank/DDBJ databases">
        <authorList>
            <person name="King R."/>
        </authorList>
    </citation>
    <scope>NUCLEOTIDE SEQUENCE</scope>
</reference>
<proteinExistence type="predicted"/>
<evidence type="ECO:0000259" key="2">
    <source>
        <dbReference type="PROSITE" id="PS50157"/>
    </source>
</evidence>
<evidence type="ECO:0000256" key="1">
    <source>
        <dbReference type="PROSITE-ProRule" id="PRU00042"/>
    </source>
</evidence>
<dbReference type="PROSITE" id="PS00028">
    <property type="entry name" value="ZINC_FINGER_C2H2_1"/>
    <property type="match status" value="2"/>
</dbReference>
<dbReference type="OrthoDB" id="6741751at2759"/>
<dbReference type="InterPro" id="IPR013087">
    <property type="entry name" value="Znf_C2H2_type"/>
</dbReference>
<evidence type="ECO:0000313" key="4">
    <source>
        <dbReference type="Proteomes" id="UP001153636"/>
    </source>
</evidence>
<feature type="domain" description="C2H2-type" evidence="2">
    <location>
        <begin position="32"/>
        <end position="62"/>
    </location>
</feature>
<dbReference type="Gene3D" id="3.30.160.60">
    <property type="entry name" value="Classic Zinc Finger"/>
    <property type="match status" value="1"/>
</dbReference>
<dbReference type="SMART" id="SM00355">
    <property type="entry name" value="ZnF_C2H2"/>
    <property type="match status" value="2"/>
</dbReference>
<keyword evidence="4" id="KW-1185">Reference proteome</keyword>
<evidence type="ECO:0000313" key="3">
    <source>
        <dbReference type="EMBL" id="CAH1114912.1"/>
    </source>
</evidence>
<dbReference type="Proteomes" id="UP001153636">
    <property type="component" value="Chromosome 8"/>
</dbReference>
<gene>
    <name evidence="3" type="ORF">PSYICH_LOCUS14082</name>
</gene>
<protein>
    <recommendedName>
        <fullName evidence="2">C2H2-type domain-containing protein</fullName>
    </recommendedName>
</protein>
<keyword evidence="1" id="KW-0862">Zinc</keyword>
<keyword evidence="1" id="KW-0479">Metal-binding</keyword>
<dbReference type="EMBL" id="OV651820">
    <property type="protein sequence ID" value="CAH1114912.1"/>
    <property type="molecule type" value="Genomic_DNA"/>
</dbReference>
<name>A0A9P0DEH0_9CUCU</name>
<sequence length="448" mass="51335">MICFCCKKAFCDLYTLIRHFKLVHGLNTNNKIICSEDKCSQSFPNLSSFKRHVQKKHVDNNEIVLASTSSDISSILEKTDSNESRAFHDTRVNKISFENSILLETNKNDNVDISECLRNIKNSALNFTLSFHNTNNLTKKDVRTIQDNVTELITDSTMELIQLLLIQRIPDFKKKYLDINELLNKLKNPFELCKTDFKLNSLLKQCEFSEDNLKVIINTEIVPINKKGELAYGEKHNTGVVLPLSFQFKQIFEKIYNLDKCVYFAKVNASNNTIGCFTQGKLWLEKIKTFKDKIVLPYFLYLDDFEINNPLGSHATSHSMTAIYYSFPLFKKSNSKLNDIFLAGIFKASDVKTFGNNKCLEDLINELNGLQREGVTLSTKSGNVTVYFVLGLVLGDNLGLNSILGFTTSFNANYFCRFCKMHKNTCHYSNTCHDSILRNEQNYINDIQ</sequence>
<accession>A0A9P0DEH0</accession>
<dbReference type="PROSITE" id="PS50157">
    <property type="entry name" value="ZINC_FINGER_C2H2_2"/>
    <property type="match status" value="1"/>
</dbReference>
<dbReference type="GO" id="GO:0008270">
    <property type="term" value="F:zinc ion binding"/>
    <property type="evidence" value="ECO:0007669"/>
    <property type="project" value="UniProtKB-KW"/>
</dbReference>
<organism evidence="3 4">
    <name type="scientific">Psylliodes chrysocephalus</name>
    <dbReference type="NCBI Taxonomy" id="3402493"/>
    <lineage>
        <taxon>Eukaryota</taxon>
        <taxon>Metazoa</taxon>
        <taxon>Ecdysozoa</taxon>
        <taxon>Arthropoda</taxon>
        <taxon>Hexapoda</taxon>
        <taxon>Insecta</taxon>
        <taxon>Pterygota</taxon>
        <taxon>Neoptera</taxon>
        <taxon>Endopterygota</taxon>
        <taxon>Coleoptera</taxon>
        <taxon>Polyphaga</taxon>
        <taxon>Cucujiformia</taxon>
        <taxon>Chrysomeloidea</taxon>
        <taxon>Chrysomelidae</taxon>
        <taxon>Galerucinae</taxon>
        <taxon>Alticini</taxon>
        <taxon>Psylliodes</taxon>
    </lineage>
</organism>